<dbReference type="OrthoDB" id="2423195at2759"/>
<keyword evidence="12" id="KW-1185">Reference proteome</keyword>
<dbReference type="Proteomes" id="UP000070054">
    <property type="component" value="Unassembled WGS sequence"/>
</dbReference>
<dbReference type="InterPro" id="IPR027417">
    <property type="entry name" value="P-loop_NTPase"/>
</dbReference>
<dbReference type="PROSITE" id="PS51981">
    <property type="entry name" value="ZF_RZ"/>
    <property type="match status" value="1"/>
</dbReference>
<dbReference type="Gene3D" id="1.10.510.10">
    <property type="entry name" value="Transferase(Phosphotransferase) domain 1"/>
    <property type="match status" value="1"/>
</dbReference>
<comment type="caution">
    <text evidence="11">The sequence shown here is derived from an EMBL/GenBank/DDBJ whole genome shotgun (WGS) entry which is preliminary data.</text>
</comment>
<keyword evidence="3" id="KW-0479">Metal-binding</keyword>
<feature type="repeat" description="ANK" evidence="8">
    <location>
        <begin position="765"/>
        <end position="791"/>
    </location>
</feature>
<evidence type="ECO:0000256" key="1">
    <source>
        <dbReference type="ARBA" id="ARBA00004496"/>
    </source>
</evidence>
<evidence type="ECO:0000256" key="7">
    <source>
        <dbReference type="ARBA" id="ARBA00022859"/>
    </source>
</evidence>
<organism evidence="11 12">
    <name type="scientific">Colletotrichum nymphaeae SA-01</name>
    <dbReference type="NCBI Taxonomy" id="1460502"/>
    <lineage>
        <taxon>Eukaryota</taxon>
        <taxon>Fungi</taxon>
        <taxon>Dikarya</taxon>
        <taxon>Ascomycota</taxon>
        <taxon>Pezizomycotina</taxon>
        <taxon>Sordariomycetes</taxon>
        <taxon>Hypocreomycetidae</taxon>
        <taxon>Glomerellales</taxon>
        <taxon>Glomerellaceae</taxon>
        <taxon>Colletotrichum</taxon>
        <taxon>Colletotrichum acutatum species complex</taxon>
    </lineage>
</organism>
<reference evidence="11 12" key="1">
    <citation type="submission" date="2014-02" db="EMBL/GenBank/DDBJ databases">
        <title>The genome sequence of Colletotrichum nymphaeae SA-01.</title>
        <authorList>
            <person name="Baroncelli R."/>
            <person name="Thon M.R."/>
        </authorList>
    </citation>
    <scope>NUCLEOTIDE SEQUENCE [LARGE SCALE GENOMIC DNA]</scope>
    <source>
        <strain evidence="11 12">SA-01</strain>
    </source>
</reference>
<dbReference type="PROSITE" id="PS50297">
    <property type="entry name" value="ANK_REP_REGION"/>
    <property type="match status" value="3"/>
</dbReference>
<keyword evidence="8" id="KW-0040">ANK repeat</keyword>
<evidence type="ECO:0008006" key="13">
    <source>
        <dbReference type="Google" id="ProtNLM"/>
    </source>
</evidence>
<dbReference type="InterPro" id="IPR036770">
    <property type="entry name" value="Ankyrin_rpt-contain_sf"/>
</dbReference>
<dbReference type="SUPFAM" id="SSF52540">
    <property type="entry name" value="P-loop containing nucleoside triphosphate hydrolases"/>
    <property type="match status" value="1"/>
</dbReference>
<evidence type="ECO:0000256" key="6">
    <source>
        <dbReference type="ARBA" id="ARBA00022833"/>
    </source>
</evidence>
<keyword evidence="2" id="KW-0963">Cytoplasm</keyword>
<evidence type="ECO:0000259" key="9">
    <source>
        <dbReference type="PROSITE" id="PS50011"/>
    </source>
</evidence>
<dbReference type="SUPFAM" id="SSF48403">
    <property type="entry name" value="Ankyrin repeat"/>
    <property type="match status" value="1"/>
</dbReference>
<evidence type="ECO:0000313" key="11">
    <source>
        <dbReference type="EMBL" id="KXH36322.1"/>
    </source>
</evidence>
<dbReference type="Gene3D" id="1.25.40.20">
    <property type="entry name" value="Ankyrin repeat-containing domain"/>
    <property type="match status" value="3"/>
</dbReference>
<dbReference type="Pfam" id="PF20173">
    <property type="entry name" value="ZnF_RZ-type"/>
    <property type="match status" value="1"/>
</dbReference>
<dbReference type="Pfam" id="PF12796">
    <property type="entry name" value="Ank_2"/>
    <property type="match status" value="1"/>
</dbReference>
<evidence type="ECO:0000259" key="10">
    <source>
        <dbReference type="PROSITE" id="PS51981"/>
    </source>
</evidence>
<gene>
    <name evidence="11" type="ORF">CNYM01_12733</name>
</gene>
<dbReference type="PRINTS" id="PR01415">
    <property type="entry name" value="ANKYRIN"/>
</dbReference>
<sequence length="1863" mass="209947">MAEVFGVVAGAISILTNTSIVFSRIDELLQSVSNAPDTLQELRRDVQQTQDLLAQIGESFPDLSRSTEVSLVLSQLATTSTRLLEELPAPDLRTQPTKRSKLRMFKLDKQKLAEQAAQISKIRRELQQLLAQSPAKWEPQAISTDDFLHWLSAPQLLDSHEERHENSVVVNFGGNALDDDRFMSWVRTPGKALWYTGPAGSGKTVQFSITVDYLRDEFRPPNFVGHVYFKSQPLEDVDIVCSLIQQFLVAFHIRTIDGRLKEWYSRAKGNRSDYAGATAILAHLLQKVPRAFLLFDAIDEFPGHTEEFVYDLRMRMGRNPPNVLITSRQPLVSKPVFEDALNLYIQPRLEDISAFVSAKLSKMKSSLKITTEQEKKLVRDIVLRSSGSFLWTYLVLENLHDRMSHEEMTEVLSTFPSSLGEVYATTLDGITRKIGDSFNTMLRILTWLTYSNTRLKRDELEAALENNTERSRQNTNAGLSLEQFVDLARTLVSEQDDGSVVFVHSSVKEYLHDWLPTRLAEPSSDTTPNMLIARRCLEYLRQRAFTRKSLRKVDEIQERLAKYPFLRYAAVNWGHHARECCDKSLHDEILAFFEASFAMEAACLILGSCENNMEHYDEAYQRMTGIHLASAFGLHQVVEELLDTDLSDIQLETDGHWTAIHWAAWKGYERVVMTILSKLKNSEKEDLFKVLRRTTSLRSWTALHLAAKEGHLPVVNILHEYDGIKIDVTDLQRRTSLYLACWGKHVPVVRFLMQKGADPNLQDAFGMTALHCAVKGGNLQLVKEILHLGNNQLNLNIVDLFGHTSLDEAKRKGHDDIAQLLEDQGATSSSQNASRPLTVKLAESSIWKDIPRDTDWSCYELDLEMTRSTRKGAQATCEVLRNSNDLRMMVFRKAFKSTTELTMRGSETEHSETIQKYSLSEGQILYTLWHPHIVLYLDSDVDPERNTFNLYLEYCDSGDLRSIHGLPLKSDDAKTDNIYGFLDSAKTNGPVVPPLNGVQLWGLIWQLSSALAYLHYGLSMQHESGQLKAVFECDWEYIIHRDVKPENGNCEETNPGWEVRVQAVRSGHSYTSWAEVFDGFAWSRKGDMYSLQDDLVNPSNKSFDSFMSKCGDTTPSKRLTSLSIMELAHKELVGSNRIGELPLVVVEEIESVHDLLTCNGDDYLLGAVACVAGHLDVKIAVDDPLFKQHRDLTIQQLETIFADGAKRSFKSYRFQYSIHVLAVLHEPSSGKPNNGRVSSEYLEKALEVCVEPDSTLQQSGWTPLHLAAQQGNIEATEILLRYGADIYVKDIHKKTPPVADPTHPAATLVEQLVMEMRLALRVRLHARTNAFTQSAARSATSLARHAQSRRAHHRAHTQSALCRDCAAPCDWIPCTKRCAEVLKCGHQCPSVCGERCPDEKYCQTCAADDVKNRVVDLILMDDYGSVDLDEEPCIFPDCGHFYIYTTMDGQMGLRDLYDVSPEGVPTAVKSGSHPFSVTDIKVCPDCRGSLRNISRYGRIVRRGLLDESTRKLISWAHSVKRKLTEAFFAAQDNLQKMEKNKFSFPTTQLGFPTAQSTFSLRGSRQQQMTQLFKLTGNTRHAVLKTLRNQITDFLGSVRKEEHPYQRVAHLVWHVNKRRQTSEYTFDESAIQLGGRLDAMKLSLRCDLLLVSDYISLCRNATDGDNNGAKSASIDPMPYIKDCKTLIETARLRNYSRLEVEGHICLAMFCYFAPPDNAEPTTDAPEAPKVESSSTKESMIKLGEDHLQEAEKIINKNPSAATLASEVETARRMLHDGVFYSEVSTDEMRAVYAAMSKEFSGTGHWYTCRNGHPFTIGECGMAMQQTVCPECNAPVGGQNHSSAEGVRHAAEIDALARGIGRMGL</sequence>
<dbReference type="PANTHER" id="PTHR10039:SF16">
    <property type="entry name" value="GPI INOSITOL-DEACYLASE"/>
    <property type="match status" value="1"/>
</dbReference>
<dbReference type="SMART" id="SM00248">
    <property type="entry name" value="ANK"/>
    <property type="match status" value="7"/>
</dbReference>
<dbReference type="GO" id="GO:0005737">
    <property type="term" value="C:cytoplasm"/>
    <property type="evidence" value="ECO:0007669"/>
    <property type="project" value="UniProtKB-SubCell"/>
</dbReference>
<dbReference type="InterPro" id="IPR002110">
    <property type="entry name" value="Ankyrin_rpt"/>
</dbReference>
<dbReference type="EMBL" id="JEMN01001476">
    <property type="protein sequence ID" value="KXH36322.1"/>
    <property type="molecule type" value="Genomic_DNA"/>
</dbReference>
<dbReference type="GO" id="GO:0005524">
    <property type="term" value="F:ATP binding"/>
    <property type="evidence" value="ECO:0007669"/>
    <property type="project" value="InterPro"/>
</dbReference>
<dbReference type="SUPFAM" id="SSF56112">
    <property type="entry name" value="Protein kinase-like (PK-like)"/>
    <property type="match status" value="1"/>
</dbReference>
<evidence type="ECO:0000256" key="8">
    <source>
        <dbReference type="PROSITE-ProRule" id="PRU00023"/>
    </source>
</evidence>
<feature type="repeat" description="ANK" evidence="8">
    <location>
        <begin position="732"/>
        <end position="764"/>
    </location>
</feature>
<keyword evidence="4" id="KW-0677">Repeat</keyword>
<dbReference type="Pfam" id="PF24883">
    <property type="entry name" value="NPHP3_N"/>
    <property type="match status" value="1"/>
</dbReference>
<feature type="repeat" description="ANK" evidence="8">
    <location>
        <begin position="801"/>
        <end position="833"/>
    </location>
</feature>
<dbReference type="SMART" id="SM00220">
    <property type="entry name" value="S_TKc"/>
    <property type="match status" value="1"/>
</dbReference>
<dbReference type="Pfam" id="PF00023">
    <property type="entry name" value="Ank"/>
    <property type="match status" value="2"/>
</dbReference>
<dbReference type="GO" id="GO:0008270">
    <property type="term" value="F:zinc ion binding"/>
    <property type="evidence" value="ECO:0007669"/>
    <property type="project" value="UniProtKB-KW"/>
</dbReference>
<dbReference type="InterPro" id="IPR046439">
    <property type="entry name" value="ZF_RZ_dom"/>
</dbReference>
<comment type="subcellular location">
    <subcellularLocation>
        <location evidence="1">Cytoplasm</location>
    </subcellularLocation>
</comment>
<keyword evidence="6" id="KW-0862">Zinc</keyword>
<keyword evidence="7" id="KW-0391">Immunity</keyword>
<dbReference type="PROSITE" id="PS50011">
    <property type="entry name" value="PROTEIN_KINASE_DOM"/>
    <property type="match status" value="1"/>
</dbReference>
<evidence type="ECO:0000256" key="2">
    <source>
        <dbReference type="ARBA" id="ARBA00022490"/>
    </source>
</evidence>
<feature type="domain" description="Protein kinase" evidence="9">
    <location>
        <begin position="863"/>
        <end position="1222"/>
    </location>
</feature>
<dbReference type="Gene3D" id="3.40.50.300">
    <property type="entry name" value="P-loop containing nucleotide triphosphate hydrolases"/>
    <property type="match status" value="1"/>
</dbReference>
<dbReference type="PROSITE" id="PS50088">
    <property type="entry name" value="ANK_REPEAT"/>
    <property type="match status" value="4"/>
</dbReference>
<dbReference type="PANTHER" id="PTHR10039">
    <property type="entry name" value="AMELOGENIN"/>
    <property type="match status" value="1"/>
</dbReference>
<dbReference type="GO" id="GO:0002376">
    <property type="term" value="P:immune system process"/>
    <property type="evidence" value="ECO:0007669"/>
    <property type="project" value="UniProtKB-KW"/>
</dbReference>
<keyword evidence="5" id="KW-0863">Zinc-finger</keyword>
<name>A0A135SKA0_9PEZI</name>
<evidence type="ECO:0000256" key="4">
    <source>
        <dbReference type="ARBA" id="ARBA00022737"/>
    </source>
</evidence>
<dbReference type="GO" id="GO:0004672">
    <property type="term" value="F:protein kinase activity"/>
    <property type="evidence" value="ECO:0007669"/>
    <property type="project" value="InterPro"/>
</dbReference>
<protein>
    <recommendedName>
        <fullName evidence="13">NACHT domain-containing protein</fullName>
    </recommendedName>
</protein>
<feature type="domain" description="RZ-type" evidence="10">
    <location>
        <begin position="1782"/>
        <end position="1856"/>
    </location>
</feature>
<dbReference type="InterPro" id="IPR000719">
    <property type="entry name" value="Prot_kinase_dom"/>
</dbReference>
<evidence type="ECO:0000256" key="3">
    <source>
        <dbReference type="ARBA" id="ARBA00022723"/>
    </source>
</evidence>
<dbReference type="InterPro" id="IPR011009">
    <property type="entry name" value="Kinase-like_dom_sf"/>
</dbReference>
<feature type="repeat" description="ANK" evidence="8">
    <location>
        <begin position="1259"/>
        <end position="1291"/>
    </location>
</feature>
<evidence type="ECO:0000256" key="5">
    <source>
        <dbReference type="ARBA" id="ARBA00022771"/>
    </source>
</evidence>
<dbReference type="InterPro" id="IPR056884">
    <property type="entry name" value="NPHP3-like_N"/>
</dbReference>
<proteinExistence type="predicted"/>
<accession>A0A135SKA0</accession>
<evidence type="ECO:0000313" key="12">
    <source>
        <dbReference type="Proteomes" id="UP000070054"/>
    </source>
</evidence>